<evidence type="ECO:0000313" key="2">
    <source>
        <dbReference type="EMBL" id="MCX5463490.1"/>
    </source>
</evidence>
<evidence type="ECO:0000313" key="3">
    <source>
        <dbReference type="Proteomes" id="UP001209916"/>
    </source>
</evidence>
<keyword evidence="3" id="KW-1185">Reference proteome</keyword>
<protein>
    <recommendedName>
        <fullName evidence="4">Flp pilus-assembly TadG-like N-terminal domain-containing protein</fullName>
    </recommendedName>
</protein>
<name>A0ABT3VJW4_9BURK</name>
<keyword evidence="1" id="KW-0472">Membrane</keyword>
<comment type="caution">
    <text evidence="2">The sequence shown here is derived from an EMBL/GenBank/DDBJ whole genome shotgun (WGS) entry which is preliminary data.</text>
</comment>
<keyword evidence="1" id="KW-1133">Transmembrane helix</keyword>
<dbReference type="RefSeq" id="WP_266120327.1">
    <property type="nucleotide sequence ID" value="NZ_JAPKNA010000001.1"/>
</dbReference>
<gene>
    <name evidence="2" type="ORF">OSH09_04790</name>
</gene>
<keyword evidence="1" id="KW-0812">Transmembrane</keyword>
<dbReference type="Proteomes" id="UP001209916">
    <property type="component" value="Unassembled WGS sequence"/>
</dbReference>
<organism evidence="2 3">
    <name type="scientific">Alcaligenes parafaecalis</name>
    <dbReference type="NCBI Taxonomy" id="171260"/>
    <lineage>
        <taxon>Bacteria</taxon>
        <taxon>Pseudomonadati</taxon>
        <taxon>Pseudomonadota</taxon>
        <taxon>Betaproteobacteria</taxon>
        <taxon>Burkholderiales</taxon>
        <taxon>Alcaligenaceae</taxon>
        <taxon>Alcaligenes</taxon>
    </lineage>
</organism>
<dbReference type="EMBL" id="JAPKNA010000001">
    <property type="protein sequence ID" value="MCX5463490.1"/>
    <property type="molecule type" value="Genomic_DNA"/>
</dbReference>
<accession>A0ABT3VJW4</accession>
<evidence type="ECO:0000256" key="1">
    <source>
        <dbReference type="SAM" id="Phobius"/>
    </source>
</evidence>
<sequence length="419" mass="46931">MRQPDYHQDGAALAWGLIALALLSVAWGGYFHVNQIAEQQGRLSLVLDAAAYGAATEQARTLNLLAYINRAQLGHQLALGHLLTMATWDRAAQTQSGQARRANPPSHLVAMMFGSAHGLAYTQARSAGDNQEALEQAFQGHQQVIHGVLAQAQQQLVQGLPQRRHAIIQATLEGSLPDWPVQALNWQIEQDSWPQFLLLQSGKQQWQPGLEHLVSLYGFLAPRDYEARSYPGVDRRCPLWRHRLRRSGRTEFDTTGRWHSTDTQSMHMVRSNRWIGCYFREYAMAWALQTPAQTSGIEAPDDFSGQSFWKWAMEQGNGSLLSAQGNTVAHSWARRDARPWSQRAWVDGYVLADPVQRADPDLVLSLQANGHLGQTVHTRAAAQSFFSLPPDSPQSDETRPSLFLPFWQARLMDAGSRRS</sequence>
<proteinExistence type="predicted"/>
<feature type="transmembrane region" description="Helical" evidence="1">
    <location>
        <begin position="12"/>
        <end position="33"/>
    </location>
</feature>
<reference evidence="2 3" key="1">
    <citation type="submission" date="2022-11" db="EMBL/GenBank/DDBJ databases">
        <title>Biodiversity and phylogenetic relationships of bacteria.</title>
        <authorList>
            <person name="Machado R.A.R."/>
            <person name="Bhat A."/>
            <person name="Loulou A."/>
            <person name="Kallel S."/>
        </authorList>
    </citation>
    <scope>NUCLEOTIDE SEQUENCE [LARGE SCALE GENOMIC DNA]</scope>
    <source>
        <strain evidence="2 3">DSM 13975</strain>
    </source>
</reference>
<evidence type="ECO:0008006" key="4">
    <source>
        <dbReference type="Google" id="ProtNLM"/>
    </source>
</evidence>